<evidence type="ECO:0000313" key="3">
    <source>
        <dbReference type="EMBL" id="WLS45546.1"/>
    </source>
</evidence>
<sequence length="272" mass="28355">MSQPPANPFGPPHDPPPQPQGPQYQPGPPQQPGPQYQPPQQPAGWPPPQQQGFGPAQPGSGPAQPGQPYGHPNLAVGPPPKKSNVGTIAVIALAAVLVLCLGGAAVTWFVVKDGAGDVVEASRTKVVAPDTLAGRPRYTEPDLRNVVDATLNSIRPSVQNETGAVGEFYGEPILRDFIQVAAVSGVVADPQRKLDDAVSWLPQLALTGLTATEPGPLGGDARCGNGRTNGVPIGVCLWADEGSVGLVLMYYRSAEQVIAEFVGIRGQIEQRS</sequence>
<evidence type="ECO:0000256" key="2">
    <source>
        <dbReference type="SAM" id="Phobius"/>
    </source>
</evidence>
<dbReference type="RefSeq" id="WP_306272422.1">
    <property type="nucleotide sequence ID" value="NZ_CP130472.1"/>
</dbReference>
<feature type="region of interest" description="Disordered" evidence="1">
    <location>
        <begin position="1"/>
        <end position="78"/>
    </location>
</feature>
<feature type="compositionally biased region" description="Pro residues" evidence="1">
    <location>
        <begin position="1"/>
        <end position="49"/>
    </location>
</feature>
<reference evidence="3 4" key="1">
    <citation type="submission" date="2023-07" db="EMBL/GenBank/DDBJ databases">
        <title>Micromonospora profundi TRM 95458 converts glycerol to a new osmotic compound.</title>
        <authorList>
            <person name="Lu D."/>
        </authorList>
    </citation>
    <scope>NUCLEOTIDE SEQUENCE [LARGE SCALE GENOMIC DNA]</scope>
    <source>
        <strain evidence="3 4">TRM95458</strain>
    </source>
</reference>
<proteinExistence type="predicted"/>
<evidence type="ECO:0000313" key="4">
    <source>
        <dbReference type="Proteomes" id="UP001235874"/>
    </source>
</evidence>
<name>A0AAJ6HRN7_9ACTN</name>
<keyword evidence="2" id="KW-0812">Transmembrane</keyword>
<organism evidence="3 4">
    <name type="scientific">Micromonospora profundi</name>
    <dbReference type="NCBI Taxonomy" id="1420889"/>
    <lineage>
        <taxon>Bacteria</taxon>
        <taxon>Bacillati</taxon>
        <taxon>Actinomycetota</taxon>
        <taxon>Actinomycetes</taxon>
        <taxon>Micromonosporales</taxon>
        <taxon>Micromonosporaceae</taxon>
        <taxon>Micromonospora</taxon>
    </lineage>
</organism>
<gene>
    <name evidence="3" type="ORF">Q3V37_30060</name>
</gene>
<dbReference type="EMBL" id="CP130472">
    <property type="protein sequence ID" value="WLS45546.1"/>
    <property type="molecule type" value="Genomic_DNA"/>
</dbReference>
<feature type="compositionally biased region" description="Low complexity" evidence="1">
    <location>
        <begin position="50"/>
        <end position="70"/>
    </location>
</feature>
<dbReference type="SUPFAM" id="SSF81995">
    <property type="entry name" value="beta-sandwich domain of Sec23/24"/>
    <property type="match status" value="1"/>
</dbReference>
<accession>A0AAJ6HRN7</accession>
<dbReference type="KEGG" id="mprn:Q3V37_30060"/>
<evidence type="ECO:0008006" key="5">
    <source>
        <dbReference type="Google" id="ProtNLM"/>
    </source>
</evidence>
<protein>
    <recommendedName>
        <fullName evidence="5">Flagellar basal body-associated protein FliL</fullName>
    </recommendedName>
</protein>
<keyword evidence="4" id="KW-1185">Reference proteome</keyword>
<evidence type="ECO:0000256" key="1">
    <source>
        <dbReference type="SAM" id="MobiDB-lite"/>
    </source>
</evidence>
<keyword evidence="2" id="KW-0472">Membrane</keyword>
<feature type="transmembrane region" description="Helical" evidence="2">
    <location>
        <begin position="88"/>
        <end position="111"/>
    </location>
</feature>
<dbReference type="AlphaFoldDB" id="A0AAJ6HRN7"/>
<keyword evidence="2" id="KW-1133">Transmembrane helix</keyword>
<dbReference type="Proteomes" id="UP001235874">
    <property type="component" value="Chromosome"/>
</dbReference>